<dbReference type="SUPFAM" id="SSF47226">
    <property type="entry name" value="Histidine-containing phosphotransfer domain, HPT domain"/>
    <property type="match status" value="1"/>
</dbReference>
<dbReference type="PROSITE" id="PS50109">
    <property type="entry name" value="HIS_KIN"/>
    <property type="match status" value="1"/>
</dbReference>
<evidence type="ECO:0000256" key="8">
    <source>
        <dbReference type="ARBA" id="ARBA00022741"/>
    </source>
</evidence>
<feature type="transmembrane region" description="Helical" evidence="18">
    <location>
        <begin position="58"/>
        <end position="83"/>
    </location>
</feature>
<feature type="domain" description="PAC" evidence="22">
    <location>
        <begin position="683"/>
        <end position="735"/>
    </location>
</feature>
<dbReference type="Gene3D" id="1.10.287.130">
    <property type="match status" value="1"/>
</dbReference>
<sequence>MIIALIAGAVMAGWYLHSTLLVQVQPTFAPMKFNTALSFFILSVGLIMWTLNQHKASLACGAVVVTIAILTLSQYIFPITIGIDTLFVIPFTDYRSSAPGRMTINACANFIFTGLSLILLSLYHIRKGFVFWAPFAIALMGVLTLSIAVLTTTGYFTGTDSTIIWKNFSGMAVHTSIIFIVLGVCMTLAALDMMEHIPLWLPLPAFIALSVVTIATWMSVSSINSKNMYANIHKDSGTLEQVVEKYISDINKSFNRMIKRWEAQRGTPENVWRADAQNYLDSFAALLALEVFDQNGEIMWAVPQRLEKVATKKALYGSIPNRNAIEAVKTTGQPQTTAVFDLLTSGKGYVSYAPLTINGGRAGMAAFVIKVGYLIEYMQEQLLPTEIRENYYLIIKENEQTIYSNVPVGFRRSGIPYTTAKVRVTQNDWEFILFPNEKFYQNWGNKSLYMILVIGFLMAFLISLCLYLIIRIYEKEKEIRFSRDQMSDFIENTPAAIAMCDRDMRYLVVSKKWYEDFKIKEPNIIGKSHFEIFPDMPPHWRVIIDRCLGGESKSMREEKIVLSNGRVMWMQWAVHPWYNNRGSVGGIIMFTDIITERKEAEEQILRQQKFLELAFSATQDGVWEWDTGKDAYWYSPRWKSMLGYDDQDIANTFEGAEAVIHPDDLPEILTLLQAMKAGSIPEYAGIFRFISKDGGIRHILCRAVSERDENGNPVRVIGAHTDITDLKQAKEEADQANQAKSEFLANMSHEIRTPMNGIIGMIRLLLDTKLDARQRHYAETVDHSAESLLQILNDILDFSKIEANKLELEHIPVNLELLCEDISDLISIRTQEKGIEFYMRLRPGCPSYVLGDPGRIRQIILNLAGNAVKFTENGHVLLDIEPLDVTPTTARIRFTVEDTGVGIPPDKIGKIFNKFDQADTSTTRRFGGTGLGLTITKQLLRMMGSDIYVESTPGKGSRFQFTLEMNIADNQAAEELSLIDDNTLVKGLKILAVDDNPVALEIMKEQLSCHEAVIDTASNGDEMLKCLSNATDSGTPYDFVILDYQLGHEIGIDLANTIRSHKDFKDIIMILATSKPTRSDSRMVIDAGIKGYLTKPIRPSELLSVITLLRKARDEGHEINLVTRYTAREVKSNGKNSGAAHKDFTGYRILVAEDNPVNKDVMMAMLEYYGITPDIVENGKQAVDAATQNHYDLIFMDCQMPEMDGFEASMAIRRDDKVKAVPIIALTAFAMKGDRERCLEAGMNDYISKPIRDTELEKVLTSWLSREAEREKGDTPPAREPHAETTLLNRDTINRMKLVAGSRFSTLIDTFIANSENLVAELYKTLADGDTSSFAAAAHSLKSSVAQMGGDILTKDLKSIEESARQGILPTIQVLDSVKRNREDLIKLINEER</sequence>
<evidence type="ECO:0000259" key="23">
    <source>
        <dbReference type="PROSITE" id="PS50894"/>
    </source>
</evidence>
<dbReference type="CDD" id="cd16922">
    <property type="entry name" value="HATPase_EvgS-ArcB-TorS-like"/>
    <property type="match status" value="1"/>
</dbReference>
<dbReference type="FunFam" id="3.30.565.10:FF:000010">
    <property type="entry name" value="Sensor histidine kinase RcsC"/>
    <property type="match status" value="1"/>
</dbReference>
<dbReference type="InterPro" id="IPR008207">
    <property type="entry name" value="Sig_transdc_His_kin_Hpt_dom"/>
</dbReference>
<dbReference type="FunFam" id="1.10.287.130:FF:000002">
    <property type="entry name" value="Two-component osmosensing histidine kinase"/>
    <property type="match status" value="1"/>
</dbReference>
<evidence type="ECO:0000256" key="13">
    <source>
        <dbReference type="ARBA" id="ARBA00023136"/>
    </source>
</evidence>
<evidence type="ECO:0000313" key="25">
    <source>
        <dbReference type="Proteomes" id="UP000595362"/>
    </source>
</evidence>
<dbReference type="InterPro" id="IPR013656">
    <property type="entry name" value="PAS_4"/>
</dbReference>
<evidence type="ECO:0000256" key="9">
    <source>
        <dbReference type="ARBA" id="ARBA00022777"/>
    </source>
</evidence>
<feature type="domain" description="HPt" evidence="23">
    <location>
        <begin position="1300"/>
        <end position="1393"/>
    </location>
</feature>
<dbReference type="Gene3D" id="3.30.450.20">
    <property type="entry name" value="PAS domain"/>
    <property type="match status" value="2"/>
</dbReference>
<dbReference type="Pfam" id="PF00512">
    <property type="entry name" value="HisKA"/>
    <property type="match status" value="1"/>
</dbReference>
<dbReference type="SUPFAM" id="SSF52172">
    <property type="entry name" value="CheY-like"/>
    <property type="match status" value="2"/>
</dbReference>
<evidence type="ECO:0000256" key="12">
    <source>
        <dbReference type="ARBA" id="ARBA00023012"/>
    </source>
</evidence>
<evidence type="ECO:0000256" key="10">
    <source>
        <dbReference type="ARBA" id="ARBA00022840"/>
    </source>
</evidence>
<keyword evidence="13 18" id="KW-0472">Membrane</keyword>
<evidence type="ECO:0000256" key="17">
    <source>
        <dbReference type="PROSITE-ProRule" id="PRU00169"/>
    </source>
</evidence>
<evidence type="ECO:0000256" key="11">
    <source>
        <dbReference type="ARBA" id="ARBA00022989"/>
    </source>
</evidence>
<feature type="transmembrane region" description="Helical" evidence="18">
    <location>
        <begin position="198"/>
        <end position="218"/>
    </location>
</feature>
<feature type="modified residue" description="Phosphohistidine" evidence="16">
    <location>
        <position position="1339"/>
    </location>
</feature>
<proteinExistence type="predicted"/>
<dbReference type="Pfam" id="PF00072">
    <property type="entry name" value="Response_reg"/>
    <property type="match status" value="2"/>
</dbReference>
<evidence type="ECO:0000256" key="1">
    <source>
        <dbReference type="ARBA" id="ARBA00000085"/>
    </source>
</evidence>
<dbReference type="InterPro" id="IPR011006">
    <property type="entry name" value="CheY-like_superfamily"/>
</dbReference>
<dbReference type="SMART" id="SM00448">
    <property type="entry name" value="REC"/>
    <property type="match status" value="2"/>
</dbReference>
<feature type="domain" description="Response regulatory" evidence="20">
    <location>
        <begin position="989"/>
        <end position="1110"/>
    </location>
</feature>
<feature type="modified residue" description="4-aspartylphosphate" evidence="17">
    <location>
        <position position="1043"/>
    </location>
</feature>
<comment type="catalytic activity">
    <reaction evidence="1">
        <text>ATP + protein L-histidine = ADP + protein N-phospho-L-histidine.</text>
        <dbReference type="EC" id="2.7.13.3"/>
    </reaction>
</comment>
<dbReference type="SMART" id="SM00091">
    <property type="entry name" value="PAS"/>
    <property type="match status" value="2"/>
</dbReference>
<dbReference type="InterPro" id="IPR035965">
    <property type="entry name" value="PAS-like_dom_sf"/>
</dbReference>
<evidence type="ECO:0000313" key="24">
    <source>
        <dbReference type="EMBL" id="QQG35575.1"/>
    </source>
</evidence>
<dbReference type="PROSITE" id="PS50112">
    <property type="entry name" value="PAS"/>
    <property type="match status" value="1"/>
</dbReference>
<keyword evidence="5 17" id="KW-0597">Phosphoprotein</keyword>
<organism evidence="24 25">
    <name type="scientific">Micavibrio aeruginosavorus</name>
    <dbReference type="NCBI Taxonomy" id="349221"/>
    <lineage>
        <taxon>Bacteria</taxon>
        <taxon>Pseudomonadati</taxon>
        <taxon>Bdellovibrionota</taxon>
        <taxon>Bdellovibrionia</taxon>
        <taxon>Bdellovibrionales</taxon>
        <taxon>Pseudobdellovibrionaceae</taxon>
        <taxon>Micavibrio</taxon>
    </lineage>
</organism>
<dbReference type="SUPFAM" id="SSF55874">
    <property type="entry name" value="ATPase domain of HSP90 chaperone/DNA topoisomerase II/histidine kinase"/>
    <property type="match status" value="1"/>
</dbReference>
<dbReference type="InterPro" id="IPR000014">
    <property type="entry name" value="PAS"/>
</dbReference>
<dbReference type="GO" id="GO:0005524">
    <property type="term" value="F:ATP binding"/>
    <property type="evidence" value="ECO:0007669"/>
    <property type="project" value="UniProtKB-KW"/>
</dbReference>
<feature type="transmembrane region" description="Helical" evidence="18">
    <location>
        <begin position="129"/>
        <end position="151"/>
    </location>
</feature>
<feature type="domain" description="Histidine kinase" evidence="19">
    <location>
        <begin position="746"/>
        <end position="967"/>
    </location>
</feature>
<dbReference type="SMART" id="SM00387">
    <property type="entry name" value="HATPase_c"/>
    <property type="match status" value="1"/>
</dbReference>
<evidence type="ECO:0000259" key="21">
    <source>
        <dbReference type="PROSITE" id="PS50112"/>
    </source>
</evidence>
<comment type="subunit">
    <text evidence="14">At low DSF concentrations, interacts with RpfF.</text>
</comment>
<evidence type="ECO:0000259" key="22">
    <source>
        <dbReference type="PROSITE" id="PS50113"/>
    </source>
</evidence>
<keyword evidence="9" id="KW-0418">Kinase</keyword>
<evidence type="ECO:0000259" key="19">
    <source>
        <dbReference type="PROSITE" id="PS50109"/>
    </source>
</evidence>
<dbReference type="SMART" id="SM00086">
    <property type="entry name" value="PAC"/>
    <property type="match status" value="2"/>
</dbReference>
<keyword evidence="4" id="KW-1003">Cell membrane</keyword>
<dbReference type="Pfam" id="PF08447">
    <property type="entry name" value="PAS_3"/>
    <property type="match status" value="1"/>
</dbReference>
<evidence type="ECO:0000259" key="20">
    <source>
        <dbReference type="PROSITE" id="PS50110"/>
    </source>
</evidence>
<dbReference type="InterPro" id="IPR036890">
    <property type="entry name" value="HATPase_C_sf"/>
</dbReference>
<keyword evidence="10" id="KW-0067">ATP-binding</keyword>
<dbReference type="Gene3D" id="3.30.565.10">
    <property type="entry name" value="Histidine kinase-like ATPase, C-terminal domain"/>
    <property type="match status" value="1"/>
</dbReference>
<evidence type="ECO:0000256" key="5">
    <source>
        <dbReference type="ARBA" id="ARBA00022553"/>
    </source>
</evidence>
<dbReference type="CDD" id="cd00082">
    <property type="entry name" value="HisKA"/>
    <property type="match status" value="1"/>
</dbReference>
<accession>A0A7T5UGQ3</accession>
<dbReference type="CDD" id="cd00130">
    <property type="entry name" value="PAS"/>
    <property type="match status" value="1"/>
</dbReference>
<dbReference type="InterPro" id="IPR036097">
    <property type="entry name" value="HisK_dim/P_sf"/>
</dbReference>
<dbReference type="CDD" id="cd17546">
    <property type="entry name" value="REC_hyHK_CKI1_RcsC-like"/>
    <property type="match status" value="2"/>
</dbReference>
<feature type="domain" description="PAS" evidence="21">
    <location>
        <begin position="607"/>
        <end position="679"/>
    </location>
</feature>
<dbReference type="Pfam" id="PF08448">
    <property type="entry name" value="PAS_4"/>
    <property type="match status" value="1"/>
</dbReference>
<protein>
    <recommendedName>
        <fullName evidence="15">Sensory/regulatory protein RpfC</fullName>
        <ecNumber evidence="3">2.7.13.3</ecNumber>
    </recommendedName>
</protein>
<dbReference type="Gene3D" id="2.10.70.100">
    <property type="match status" value="1"/>
</dbReference>
<evidence type="ECO:0000256" key="18">
    <source>
        <dbReference type="SAM" id="Phobius"/>
    </source>
</evidence>
<dbReference type="InterPro" id="IPR003661">
    <property type="entry name" value="HisK_dim/P_dom"/>
</dbReference>
<feature type="modified residue" description="4-aspartylphosphate" evidence="17">
    <location>
        <position position="1197"/>
    </location>
</feature>
<dbReference type="InterPro" id="IPR000700">
    <property type="entry name" value="PAS-assoc_C"/>
</dbReference>
<keyword evidence="7 18" id="KW-0812">Transmembrane</keyword>
<dbReference type="SUPFAM" id="SSF47384">
    <property type="entry name" value="Homodimeric domain of signal transducing histidine kinase"/>
    <property type="match status" value="1"/>
</dbReference>
<dbReference type="SMART" id="SM00388">
    <property type="entry name" value="HisKA"/>
    <property type="match status" value="1"/>
</dbReference>
<dbReference type="InterPro" id="IPR004358">
    <property type="entry name" value="Sig_transdc_His_kin-like_C"/>
</dbReference>
<keyword evidence="8" id="KW-0547">Nucleotide-binding</keyword>
<feature type="domain" description="PAC" evidence="22">
    <location>
        <begin position="554"/>
        <end position="606"/>
    </location>
</feature>
<evidence type="ECO:0000256" key="14">
    <source>
        <dbReference type="ARBA" id="ARBA00064003"/>
    </source>
</evidence>
<evidence type="ECO:0000256" key="3">
    <source>
        <dbReference type="ARBA" id="ARBA00012438"/>
    </source>
</evidence>
<reference evidence="24 25" key="1">
    <citation type="submission" date="2020-07" db="EMBL/GenBank/DDBJ databases">
        <title>Huge and variable diversity of episymbiotic CPR bacteria and DPANN archaea in groundwater ecosystems.</title>
        <authorList>
            <person name="He C.Y."/>
            <person name="Keren R."/>
            <person name="Whittaker M."/>
            <person name="Farag I.F."/>
            <person name="Doudna J."/>
            <person name="Cate J.H.D."/>
            <person name="Banfield J.F."/>
        </authorList>
    </citation>
    <scope>NUCLEOTIDE SEQUENCE [LARGE SCALE GENOMIC DNA]</scope>
    <source>
        <strain evidence="24">NC_groundwater_70_Ag_B-0.1um_54_66</strain>
    </source>
</reference>
<gene>
    <name evidence="24" type="ORF">HYS17_08580</name>
</gene>
<evidence type="ECO:0000256" key="15">
    <source>
        <dbReference type="ARBA" id="ARBA00068150"/>
    </source>
</evidence>
<dbReference type="InterPro" id="IPR003594">
    <property type="entry name" value="HATPase_dom"/>
</dbReference>
<evidence type="ECO:0000256" key="2">
    <source>
        <dbReference type="ARBA" id="ARBA00004651"/>
    </source>
</evidence>
<feature type="transmembrane region" description="Helical" evidence="18">
    <location>
        <begin position="448"/>
        <end position="470"/>
    </location>
</feature>
<dbReference type="NCBIfam" id="TIGR00229">
    <property type="entry name" value="sensory_box"/>
    <property type="match status" value="2"/>
</dbReference>
<dbReference type="SUPFAM" id="SSF55785">
    <property type="entry name" value="PYP-like sensor domain (PAS domain)"/>
    <property type="match status" value="2"/>
</dbReference>
<evidence type="ECO:0000256" key="16">
    <source>
        <dbReference type="PROSITE-ProRule" id="PRU00110"/>
    </source>
</evidence>
<evidence type="ECO:0000256" key="4">
    <source>
        <dbReference type="ARBA" id="ARBA00022475"/>
    </source>
</evidence>
<dbReference type="Gene3D" id="3.40.50.2300">
    <property type="match status" value="2"/>
</dbReference>
<dbReference type="EC" id="2.7.13.3" evidence="3"/>
<dbReference type="PROSITE" id="PS50894">
    <property type="entry name" value="HPT"/>
    <property type="match status" value="1"/>
</dbReference>
<dbReference type="InterPro" id="IPR005467">
    <property type="entry name" value="His_kinase_dom"/>
</dbReference>
<dbReference type="PANTHER" id="PTHR45339:SF1">
    <property type="entry name" value="HYBRID SIGNAL TRANSDUCTION HISTIDINE KINASE J"/>
    <property type="match status" value="1"/>
</dbReference>
<evidence type="ECO:0000256" key="6">
    <source>
        <dbReference type="ARBA" id="ARBA00022679"/>
    </source>
</evidence>
<dbReference type="Pfam" id="PF02518">
    <property type="entry name" value="HATPase_c"/>
    <property type="match status" value="1"/>
</dbReference>
<dbReference type="InterPro" id="IPR036641">
    <property type="entry name" value="HPT_dom_sf"/>
</dbReference>
<name>A0A7T5UGQ3_9BACT</name>
<keyword evidence="6" id="KW-0808">Transferase</keyword>
<dbReference type="PRINTS" id="PR00344">
    <property type="entry name" value="BCTRLSENSOR"/>
</dbReference>
<dbReference type="InterPro" id="IPR013655">
    <property type="entry name" value="PAS_fold_3"/>
</dbReference>
<dbReference type="Proteomes" id="UP000595362">
    <property type="component" value="Chromosome"/>
</dbReference>
<keyword evidence="12" id="KW-0902">Two-component regulatory system</keyword>
<dbReference type="PROSITE" id="PS50113">
    <property type="entry name" value="PAC"/>
    <property type="match status" value="2"/>
</dbReference>
<dbReference type="InterPro" id="IPR001610">
    <property type="entry name" value="PAC"/>
</dbReference>
<feature type="transmembrane region" description="Helical" evidence="18">
    <location>
        <begin position="103"/>
        <end position="122"/>
    </location>
</feature>
<dbReference type="PANTHER" id="PTHR45339">
    <property type="entry name" value="HYBRID SIGNAL TRANSDUCTION HISTIDINE KINASE J"/>
    <property type="match status" value="1"/>
</dbReference>
<dbReference type="Gene3D" id="1.20.120.160">
    <property type="entry name" value="HPT domain"/>
    <property type="match status" value="1"/>
</dbReference>
<dbReference type="EMBL" id="CP066681">
    <property type="protein sequence ID" value="QQG35575.1"/>
    <property type="molecule type" value="Genomic_DNA"/>
</dbReference>
<comment type="subcellular location">
    <subcellularLocation>
        <location evidence="2">Cell membrane</location>
        <topology evidence="2">Multi-pass membrane protein</topology>
    </subcellularLocation>
</comment>
<feature type="domain" description="Response regulatory" evidence="20">
    <location>
        <begin position="1148"/>
        <end position="1264"/>
    </location>
</feature>
<keyword evidence="11 18" id="KW-1133">Transmembrane helix</keyword>
<dbReference type="PROSITE" id="PS50110">
    <property type="entry name" value="RESPONSE_REGULATORY"/>
    <property type="match status" value="2"/>
</dbReference>
<feature type="transmembrane region" description="Helical" evidence="18">
    <location>
        <begin position="33"/>
        <end position="51"/>
    </location>
</feature>
<evidence type="ECO:0000256" key="7">
    <source>
        <dbReference type="ARBA" id="ARBA00022692"/>
    </source>
</evidence>
<dbReference type="GO" id="GO:0005886">
    <property type="term" value="C:plasma membrane"/>
    <property type="evidence" value="ECO:0007669"/>
    <property type="project" value="UniProtKB-SubCell"/>
</dbReference>
<feature type="transmembrane region" description="Helical" evidence="18">
    <location>
        <begin position="171"/>
        <end position="191"/>
    </location>
</feature>
<dbReference type="InterPro" id="IPR001789">
    <property type="entry name" value="Sig_transdc_resp-reg_receiver"/>
</dbReference>
<dbReference type="GO" id="GO:0000155">
    <property type="term" value="F:phosphorelay sensor kinase activity"/>
    <property type="evidence" value="ECO:0007669"/>
    <property type="project" value="InterPro"/>
</dbReference>